<dbReference type="PIR" id="D97102">
    <property type="entry name" value="D97102"/>
</dbReference>
<protein>
    <submittedName>
        <fullName evidence="3">Uncharacterized protein, YQCG B.subtilis homolog CF-7 family</fullName>
    </submittedName>
</protein>
<name>Q97IK0_CLOAB</name>
<accession>Q97IK0</accession>
<evidence type="ECO:0000259" key="2">
    <source>
        <dbReference type="Pfam" id="PF14410"/>
    </source>
</evidence>
<dbReference type="AlphaFoldDB" id="Q97IK0"/>
<dbReference type="KEGG" id="cac:CA_C1640"/>
<reference evidence="3 4" key="1">
    <citation type="journal article" date="2001" name="J. Bacteriol.">
        <title>Genome sequence and comparative analysis of the solvent-producing bacterium Clostridium acetobutylicum.</title>
        <authorList>
            <person name="Nolling J."/>
            <person name="Breton G."/>
            <person name="Omelchenko M.V."/>
            <person name="Makarova K.S."/>
            <person name="Zeng Q."/>
            <person name="Gibson R."/>
            <person name="Lee H.M."/>
            <person name="Dubois J."/>
            <person name="Qiu D."/>
            <person name="Hitti J."/>
            <person name="Wolf Y.I."/>
            <person name="Tatusov R.L."/>
            <person name="Sabathe F."/>
            <person name="Doucette-Stamm L."/>
            <person name="Soucaille P."/>
            <person name="Daly M.J."/>
            <person name="Bennett G.N."/>
            <person name="Koonin E.V."/>
            <person name="Smith D.R."/>
        </authorList>
    </citation>
    <scope>NUCLEOTIDE SEQUENCE [LARGE SCALE GENOMIC DNA]</scope>
    <source>
        <strain evidence="4">ATCC 824 / DSM 792 / JCM 1419 / LMG 5710 / VKM B-1787</strain>
    </source>
</reference>
<keyword evidence="4" id="KW-1185">Reference proteome</keyword>
<dbReference type="eggNOG" id="COG5585">
    <property type="taxonomic scope" value="Bacteria"/>
</dbReference>
<dbReference type="Pfam" id="PF14410">
    <property type="entry name" value="GH-E"/>
    <property type="match status" value="1"/>
</dbReference>
<evidence type="ECO:0000313" key="3">
    <source>
        <dbReference type="EMBL" id="AAK79607.1"/>
    </source>
</evidence>
<organism evidence="3 4">
    <name type="scientific">Clostridium acetobutylicum (strain ATCC 824 / DSM 792 / JCM 1419 / IAM 19013 / LMG 5710 / NBRC 13948 / NRRL B-527 / VKM B-1787 / 2291 / W)</name>
    <dbReference type="NCBI Taxonomy" id="272562"/>
    <lineage>
        <taxon>Bacteria</taxon>
        <taxon>Bacillati</taxon>
        <taxon>Bacillota</taxon>
        <taxon>Clostridia</taxon>
        <taxon>Eubacteriales</taxon>
        <taxon>Clostridiaceae</taxon>
        <taxon>Clostridium</taxon>
    </lineage>
</organism>
<dbReference type="HOGENOM" id="CLU_732992_0_0_9"/>
<gene>
    <name evidence="3" type="ordered locus">CA_C1640</name>
</gene>
<evidence type="ECO:0000313" key="4">
    <source>
        <dbReference type="Proteomes" id="UP000000814"/>
    </source>
</evidence>
<dbReference type="RefSeq" id="WP_010964948.1">
    <property type="nucleotide sequence ID" value="NC_003030.1"/>
</dbReference>
<evidence type="ECO:0000256" key="1">
    <source>
        <dbReference type="SAM" id="MobiDB-lite"/>
    </source>
</evidence>
<feature type="domain" description="Toxin YqcG C-terminal" evidence="2">
    <location>
        <begin position="302"/>
        <end position="377"/>
    </location>
</feature>
<feature type="region of interest" description="Disordered" evidence="1">
    <location>
        <begin position="311"/>
        <end position="331"/>
    </location>
</feature>
<dbReference type="Proteomes" id="UP000000814">
    <property type="component" value="Chromosome"/>
</dbReference>
<sequence length="377" mass="40579">MLLQVAAGTVLVVTGVGAGFGVVLIAGGINSAINHASMATTGNSFNIMGNLTNGALQWYNKNIGEPLVKTGNPVAKFVAGLGDSAIQTAGGVWQFSVYDTGKAVYTLATNPEAQAQVGKSIGNWWNQIRSGNAYVIGQTTGVVASVLVAPGDIGAAAGKASKAESLLGKVGTFSKSVAVSSAKSAKNIINLPGRTIDNLRSKFTDLSTALGQGNGIRYAFQAAGDDGSIFSKINEENIEHVDADKICEDRYAQWIKGKMSEGTADANKIKIQKPKAYSNPKMRPKYGKNQVKDVWNSAKDIDGKVYDPNTGEELSWDTSKSRAGQWDMGHTPENKYSEWHKKYIDGEITKKEFLEWYRNPNNYRPESPSANRSHKYE</sequence>
<dbReference type="InterPro" id="IPR026835">
    <property type="entry name" value="YqcG_C"/>
</dbReference>
<proteinExistence type="predicted"/>
<dbReference type="EMBL" id="AE001437">
    <property type="protein sequence ID" value="AAK79607.1"/>
    <property type="molecule type" value="Genomic_DNA"/>
</dbReference>
<dbReference type="STRING" id="272562.CA_C1640"/>